<dbReference type="EMBL" id="JANPWB010000007">
    <property type="protein sequence ID" value="KAJ1174025.1"/>
    <property type="molecule type" value="Genomic_DNA"/>
</dbReference>
<evidence type="ECO:0000313" key="3">
    <source>
        <dbReference type="Proteomes" id="UP001066276"/>
    </source>
</evidence>
<evidence type="ECO:0000256" key="1">
    <source>
        <dbReference type="SAM" id="MobiDB-lite"/>
    </source>
</evidence>
<name>A0AAV7TBV3_PLEWA</name>
<feature type="region of interest" description="Disordered" evidence="1">
    <location>
        <begin position="106"/>
        <end position="125"/>
    </location>
</feature>
<gene>
    <name evidence="2" type="ORF">NDU88_005849</name>
</gene>
<evidence type="ECO:0000313" key="2">
    <source>
        <dbReference type="EMBL" id="KAJ1174025.1"/>
    </source>
</evidence>
<reference evidence="2" key="1">
    <citation type="journal article" date="2022" name="bioRxiv">
        <title>Sequencing and chromosome-scale assembly of the giantPleurodeles waltlgenome.</title>
        <authorList>
            <person name="Brown T."/>
            <person name="Elewa A."/>
            <person name="Iarovenko S."/>
            <person name="Subramanian E."/>
            <person name="Araus A.J."/>
            <person name="Petzold A."/>
            <person name="Susuki M."/>
            <person name="Suzuki K.-i.T."/>
            <person name="Hayashi T."/>
            <person name="Toyoda A."/>
            <person name="Oliveira C."/>
            <person name="Osipova E."/>
            <person name="Leigh N.D."/>
            <person name="Simon A."/>
            <person name="Yun M.H."/>
        </authorList>
    </citation>
    <scope>NUCLEOTIDE SEQUENCE</scope>
    <source>
        <strain evidence="2">20211129_DDA</strain>
        <tissue evidence="2">Liver</tissue>
    </source>
</reference>
<accession>A0AAV7TBV3</accession>
<protein>
    <submittedName>
        <fullName evidence="2">Uncharacterized protein</fullName>
    </submittedName>
</protein>
<feature type="compositionally biased region" description="Basic and acidic residues" evidence="1">
    <location>
        <begin position="107"/>
        <end position="125"/>
    </location>
</feature>
<comment type="caution">
    <text evidence="2">The sequence shown here is derived from an EMBL/GenBank/DDBJ whole genome shotgun (WGS) entry which is preliminary data.</text>
</comment>
<dbReference type="Proteomes" id="UP001066276">
    <property type="component" value="Chromosome 4_1"/>
</dbReference>
<proteinExistence type="predicted"/>
<dbReference type="AlphaFoldDB" id="A0AAV7TBV3"/>
<organism evidence="2 3">
    <name type="scientific">Pleurodeles waltl</name>
    <name type="common">Iberian ribbed newt</name>
    <dbReference type="NCBI Taxonomy" id="8319"/>
    <lineage>
        <taxon>Eukaryota</taxon>
        <taxon>Metazoa</taxon>
        <taxon>Chordata</taxon>
        <taxon>Craniata</taxon>
        <taxon>Vertebrata</taxon>
        <taxon>Euteleostomi</taxon>
        <taxon>Amphibia</taxon>
        <taxon>Batrachia</taxon>
        <taxon>Caudata</taxon>
        <taxon>Salamandroidea</taxon>
        <taxon>Salamandridae</taxon>
        <taxon>Pleurodelinae</taxon>
        <taxon>Pleurodeles</taxon>
    </lineage>
</organism>
<keyword evidence="3" id="KW-1185">Reference proteome</keyword>
<sequence length="125" mass="13386">MLLGSRVHLGGTDGSYGATTWCRATLELRRSLRVAARVPLWGNSGRVSTNMTFLAAASGEASEVGKAGKAAAVDVEAVWWQEVGNVAHTGTKAGGRQREVGWYPKSKTADRTSSMREHILRSEKG</sequence>